<dbReference type="AlphaFoldDB" id="A0A1G6NY55"/>
<dbReference type="Gene3D" id="3.40.47.10">
    <property type="match status" value="2"/>
</dbReference>
<feature type="domain" description="Thiolase N-terminal" evidence="6">
    <location>
        <begin position="5"/>
        <end position="262"/>
    </location>
</feature>
<feature type="active site" description="Proton acceptor" evidence="4">
    <location>
        <position position="348"/>
    </location>
</feature>
<dbReference type="PANTHER" id="PTHR43365">
    <property type="entry name" value="BLR7806 PROTEIN"/>
    <property type="match status" value="1"/>
</dbReference>
<protein>
    <submittedName>
        <fullName evidence="8">Acetyl-CoA acyltransferase</fullName>
    </submittedName>
</protein>
<sequence length="396" mass="40433">MPAAVVVDAVRSPMGRGKPGGALSGLHPVDLLAQVLQALAARTGLDPATVDDVLVGCVGQNGEQSATPGRQAVLAAGWPESVPSVTIERKCGSGQQALDFAVQGVVAGAYDVVVAAGVESMSRVPMGSARGDADPHGPRVTERYSPGLVPQGISAELVADKWGLTREQLDAYAARSHARAAEAAAAGVFDRELVPVTTPDGVVAVDETIRPGTTPEKLAGLKPAFAGHPLAARYPSVDWKITAGNSSQLTDGAAAVLVMSEERAAALGLTPRARVVASAVTGDDPLLMLTGPIPATHKLLARSGLSLDDVAAVEVNEAFASVPLAWQAEFGVDDDRLNPRGGAIALGHPLGASGVRLATTLLGFLEDTGQRYGLQTMCEAGGMANAMVLENLSAKS</sequence>
<dbReference type="RefSeq" id="WP_091365997.1">
    <property type="nucleotide sequence ID" value="NZ_FMZF01000003.1"/>
</dbReference>
<dbReference type="PANTHER" id="PTHR43365:SF1">
    <property type="entry name" value="ACETYL-COA C-ACYLTRANSFERASE"/>
    <property type="match status" value="1"/>
</dbReference>
<dbReference type="SUPFAM" id="SSF53901">
    <property type="entry name" value="Thiolase-like"/>
    <property type="match status" value="2"/>
</dbReference>
<evidence type="ECO:0000259" key="7">
    <source>
        <dbReference type="Pfam" id="PF02803"/>
    </source>
</evidence>
<evidence type="ECO:0000256" key="5">
    <source>
        <dbReference type="RuleBase" id="RU003557"/>
    </source>
</evidence>
<reference evidence="9" key="1">
    <citation type="submission" date="2016-10" db="EMBL/GenBank/DDBJ databases">
        <authorList>
            <person name="Varghese N."/>
            <person name="Submissions S."/>
        </authorList>
    </citation>
    <scope>NUCLEOTIDE SEQUENCE [LARGE SCALE GENOMIC DNA]</scope>
    <source>
        <strain evidence="9">DSM 45421</strain>
    </source>
</reference>
<organism evidence="8 9">
    <name type="scientific">Geodermatophilus telluris</name>
    <dbReference type="NCBI Taxonomy" id="1190417"/>
    <lineage>
        <taxon>Bacteria</taxon>
        <taxon>Bacillati</taxon>
        <taxon>Actinomycetota</taxon>
        <taxon>Actinomycetes</taxon>
        <taxon>Geodermatophilales</taxon>
        <taxon>Geodermatophilaceae</taxon>
        <taxon>Geodermatophilus</taxon>
    </lineage>
</organism>
<dbReference type="PIRSF" id="PIRSF000429">
    <property type="entry name" value="Ac-CoA_Ac_transf"/>
    <property type="match status" value="1"/>
</dbReference>
<dbReference type="Pfam" id="PF00108">
    <property type="entry name" value="Thiolase_N"/>
    <property type="match status" value="1"/>
</dbReference>
<dbReference type="CDD" id="cd00751">
    <property type="entry name" value="thiolase"/>
    <property type="match status" value="1"/>
</dbReference>
<comment type="similarity">
    <text evidence="1 5">Belongs to the thiolase-like superfamily. Thiolase family.</text>
</comment>
<dbReference type="InterPro" id="IPR020617">
    <property type="entry name" value="Thiolase_C"/>
</dbReference>
<feature type="active site" description="Acyl-thioester intermediate" evidence="4">
    <location>
        <position position="91"/>
    </location>
</feature>
<evidence type="ECO:0000256" key="2">
    <source>
        <dbReference type="ARBA" id="ARBA00022679"/>
    </source>
</evidence>
<keyword evidence="2 5" id="KW-0808">Transferase</keyword>
<accession>A0A1G6NY55</accession>
<evidence type="ECO:0000259" key="6">
    <source>
        <dbReference type="Pfam" id="PF00108"/>
    </source>
</evidence>
<dbReference type="NCBIfam" id="TIGR01930">
    <property type="entry name" value="AcCoA-C-Actrans"/>
    <property type="match status" value="1"/>
</dbReference>
<evidence type="ECO:0000256" key="1">
    <source>
        <dbReference type="ARBA" id="ARBA00010982"/>
    </source>
</evidence>
<evidence type="ECO:0000256" key="3">
    <source>
        <dbReference type="ARBA" id="ARBA00023315"/>
    </source>
</evidence>
<gene>
    <name evidence="8" type="ORF">SAMN05660690_2297</name>
</gene>
<evidence type="ECO:0000313" key="9">
    <source>
        <dbReference type="Proteomes" id="UP000199416"/>
    </source>
</evidence>
<dbReference type="Proteomes" id="UP000199416">
    <property type="component" value="Unassembled WGS sequence"/>
</dbReference>
<evidence type="ECO:0000256" key="4">
    <source>
        <dbReference type="PIRSR" id="PIRSR000429-1"/>
    </source>
</evidence>
<dbReference type="InterPro" id="IPR016039">
    <property type="entry name" value="Thiolase-like"/>
</dbReference>
<keyword evidence="3 5" id="KW-0012">Acyltransferase</keyword>
<name>A0A1G6NY55_9ACTN</name>
<keyword evidence="9" id="KW-1185">Reference proteome</keyword>
<evidence type="ECO:0000313" key="8">
    <source>
        <dbReference type="EMBL" id="SDC72678.1"/>
    </source>
</evidence>
<dbReference type="InterPro" id="IPR020616">
    <property type="entry name" value="Thiolase_N"/>
</dbReference>
<dbReference type="PROSITE" id="PS00737">
    <property type="entry name" value="THIOLASE_2"/>
    <property type="match status" value="1"/>
</dbReference>
<feature type="active site" description="Proton acceptor" evidence="4">
    <location>
        <position position="378"/>
    </location>
</feature>
<dbReference type="STRING" id="1190417.SAMN05660690_2297"/>
<dbReference type="OrthoDB" id="3204099at2"/>
<dbReference type="InterPro" id="IPR020613">
    <property type="entry name" value="Thiolase_CS"/>
</dbReference>
<dbReference type="GO" id="GO:0016747">
    <property type="term" value="F:acyltransferase activity, transferring groups other than amino-acyl groups"/>
    <property type="evidence" value="ECO:0007669"/>
    <property type="project" value="InterPro"/>
</dbReference>
<dbReference type="EMBL" id="FMZF01000003">
    <property type="protein sequence ID" value="SDC72678.1"/>
    <property type="molecule type" value="Genomic_DNA"/>
</dbReference>
<proteinExistence type="inferred from homology"/>
<feature type="domain" description="Thiolase C-terminal" evidence="7">
    <location>
        <begin position="270"/>
        <end position="390"/>
    </location>
</feature>
<dbReference type="Pfam" id="PF02803">
    <property type="entry name" value="Thiolase_C"/>
    <property type="match status" value="1"/>
</dbReference>
<dbReference type="InterPro" id="IPR002155">
    <property type="entry name" value="Thiolase"/>
</dbReference>